<accession>S0A401</accession>
<name>S0A401_9CAUD</name>
<reference evidence="2" key="2">
    <citation type="submission" date="2013-03" db="EMBL/GenBank/DDBJ databases">
        <title>The Cellulophaga phages: a novel, diverse, and globally ubiquitous model system.</title>
        <authorList>
            <person name="Holmfeldt K."/>
            <person name="Solonenko N."/>
            <person name="Shah M."/>
            <person name="Corrier K."/>
            <person name="Riemann L."/>
            <person name="VerBerkmoes N.C."/>
            <person name="Sullivan M.B."/>
        </authorList>
    </citation>
    <scope>NUCLEOTIDE SEQUENCE [LARGE SCALE GENOMIC DNA]</scope>
</reference>
<organism evidence="1 2">
    <name type="scientific">Cellulophaga phage phi14:2</name>
    <dbReference type="NCBI Taxonomy" id="1327990"/>
    <lineage>
        <taxon>Viruses</taxon>
        <taxon>Duplodnaviria</taxon>
        <taxon>Heunggongvirae</taxon>
        <taxon>Uroviricota</taxon>
        <taxon>Caudoviricetes</taxon>
        <taxon>Crassvirales</taxon>
        <taxon>Steigviridae</taxon>
        <taxon>Asinivirinae</taxon>
        <taxon>Akihdevirus</taxon>
        <taxon>Akihdevirus balticus</taxon>
    </lineage>
</organism>
<reference evidence="1 2" key="1">
    <citation type="journal article" date="2013" name="Proc. Natl. Acad. Sci. U.S.A.">
        <title>Twelve previously unknown phage genera are ubiquitous in global oceans.</title>
        <authorList>
            <person name="Holmfeldt K."/>
            <person name="Solonenko N."/>
            <person name="Shah M."/>
            <person name="Corrier K."/>
            <person name="Riemann L."/>
            <person name="Verberkmoes N.C."/>
            <person name="Sullivan M.B."/>
        </authorList>
    </citation>
    <scope>NUCLEOTIDE SEQUENCE [LARGE SCALE GENOMIC DNA]</scope>
    <source>
        <strain evidence="1">Phi14:2</strain>
    </source>
</reference>
<keyword evidence="2" id="KW-1185">Reference proteome</keyword>
<evidence type="ECO:0000313" key="1">
    <source>
        <dbReference type="EMBL" id="AGO48958.1"/>
    </source>
</evidence>
<dbReference type="GeneID" id="16797458"/>
<sequence>METKEELLTRLANAQEFLKAQSAVGENDINQAMFGGEQGIGMGDPNSMIAQQGMNLANGALDGAINAFGKTGIDTSGSQVYDKQKVDWLGAGKNLLSGDIGAGFKLVGDIIGTGKANKDIAQANTNNALKVNSQYSSNFAGGGFMDDIFKVTDEASDKLNDVGQTDIFNPISKPTYGGATPDVEQSGLDKRWNWLKEGVNENYGDALRYAPAAMNAYQLSQLEKPEFESLDRLGNRYEKDLVDESALRNSVQQEADNTRNAVTNASAGSAGALRSNLLGVQANSNKALSNAMLQAENINRGENQAEQQFNLGVDSTNLQQSNVENDINARNKAAYDTSKSQYLAQIGNDIGNIGKEEKYKQMIKDMGVCYDSRGAYICGTEERVPEGIDTKSTNENAQGGEMNSNSLFSSYLEQLLAKKK</sequence>
<gene>
    <name evidence="1" type="ORF">Phi14:2_gp080</name>
</gene>
<dbReference type="KEGG" id="vg:16797458"/>
<dbReference type="EMBL" id="KC821624">
    <property type="protein sequence ID" value="AGO48958.1"/>
    <property type="molecule type" value="Genomic_DNA"/>
</dbReference>
<protein>
    <submittedName>
        <fullName evidence="1">Structural protein</fullName>
    </submittedName>
</protein>
<evidence type="ECO:0000313" key="2">
    <source>
        <dbReference type="Proteomes" id="UP000014725"/>
    </source>
</evidence>
<proteinExistence type="predicted"/>
<dbReference type="Proteomes" id="UP000014725">
    <property type="component" value="Segment"/>
</dbReference>